<accession>A0A918T244</accession>
<proteinExistence type="predicted"/>
<organism evidence="1 2">
    <name type="scientific">Cognatilysobacter bugurensis</name>
    <dbReference type="NCBI Taxonomy" id="543356"/>
    <lineage>
        <taxon>Bacteria</taxon>
        <taxon>Pseudomonadati</taxon>
        <taxon>Pseudomonadota</taxon>
        <taxon>Gammaproteobacteria</taxon>
        <taxon>Lysobacterales</taxon>
        <taxon>Lysobacteraceae</taxon>
        <taxon>Cognatilysobacter</taxon>
    </lineage>
</organism>
<dbReference type="Pfam" id="PF13692">
    <property type="entry name" value="Glyco_trans_1_4"/>
    <property type="match status" value="1"/>
</dbReference>
<dbReference type="RefSeq" id="WP_189456982.1">
    <property type="nucleotide sequence ID" value="NZ_BMYD01000004.1"/>
</dbReference>
<dbReference type="EMBL" id="BMYD01000004">
    <property type="protein sequence ID" value="GHA85711.1"/>
    <property type="molecule type" value="Genomic_DNA"/>
</dbReference>
<dbReference type="SUPFAM" id="SSF53756">
    <property type="entry name" value="UDP-Glycosyltransferase/glycogen phosphorylase"/>
    <property type="match status" value="1"/>
</dbReference>
<name>A0A918T244_9GAMM</name>
<reference evidence="1" key="1">
    <citation type="journal article" date="2014" name="Int. J. Syst. Evol. Microbiol.">
        <title>Complete genome sequence of Corynebacterium casei LMG S-19264T (=DSM 44701T), isolated from a smear-ripened cheese.</title>
        <authorList>
            <consortium name="US DOE Joint Genome Institute (JGI-PGF)"/>
            <person name="Walter F."/>
            <person name="Albersmeier A."/>
            <person name="Kalinowski J."/>
            <person name="Ruckert C."/>
        </authorList>
    </citation>
    <scope>NUCLEOTIDE SEQUENCE</scope>
    <source>
        <strain evidence="1">KCTC 23077</strain>
    </source>
</reference>
<dbReference type="Gene3D" id="3.40.50.2000">
    <property type="entry name" value="Glycogen Phosphorylase B"/>
    <property type="match status" value="1"/>
</dbReference>
<keyword evidence="2" id="KW-1185">Reference proteome</keyword>
<dbReference type="Proteomes" id="UP000646426">
    <property type="component" value="Unassembled WGS sequence"/>
</dbReference>
<evidence type="ECO:0000313" key="2">
    <source>
        <dbReference type="Proteomes" id="UP000646426"/>
    </source>
</evidence>
<evidence type="ECO:0000313" key="1">
    <source>
        <dbReference type="EMBL" id="GHA85711.1"/>
    </source>
</evidence>
<protein>
    <recommendedName>
        <fullName evidence="3">Glycosyltransferase</fullName>
    </recommendedName>
</protein>
<dbReference type="PANTHER" id="PTHR46656:SF3">
    <property type="entry name" value="PUTATIVE-RELATED"/>
    <property type="match status" value="1"/>
</dbReference>
<dbReference type="AlphaFoldDB" id="A0A918T244"/>
<evidence type="ECO:0008006" key="3">
    <source>
        <dbReference type="Google" id="ProtNLM"/>
    </source>
</evidence>
<dbReference type="PANTHER" id="PTHR46656">
    <property type="entry name" value="PUTATIVE-RELATED"/>
    <property type="match status" value="1"/>
</dbReference>
<sequence length="240" mass="26275">MKVPLPVWRREPSAAGRRDFGLPDDAFVFLTTFDFHSFTARKNPLAAIAAFKLAFPALTERVVLVVKSSNGERYPHLLAKLVSVSRGDPRIIIRDGVLERPHLRALQMAADVFVSLHRAEGFGLGLAECMALGKPVIATGWSGNLEFMSENNSCLVNWREIEVRPGEYVDTAESHRWAEPDVGHAASYMRTLAADPALGTAIGRRGQIDIERSLAPKVIGQALLHEFQALQSAHSGGGRV</sequence>
<reference evidence="1" key="2">
    <citation type="submission" date="2020-09" db="EMBL/GenBank/DDBJ databases">
        <authorList>
            <person name="Sun Q."/>
            <person name="Kim S."/>
        </authorList>
    </citation>
    <scope>NUCLEOTIDE SEQUENCE</scope>
    <source>
        <strain evidence="1">KCTC 23077</strain>
    </source>
</reference>
<gene>
    <name evidence="1" type="ORF">GCM10007067_24700</name>
</gene>
<comment type="caution">
    <text evidence="1">The sequence shown here is derived from an EMBL/GenBank/DDBJ whole genome shotgun (WGS) entry which is preliminary data.</text>
</comment>